<keyword evidence="1" id="KW-1133">Transmembrane helix</keyword>
<sequence>MISITVRFYRAKYRFGGIRERVPLRGRSLEDLEPQVCAMIKLVVIAVALLATMVIVRASMLDAPARVPVRASAIDIREMTIRSKLPESAPYDAF</sequence>
<name>A0A512J6G6_9HYPH</name>
<evidence type="ECO:0000313" key="2">
    <source>
        <dbReference type="EMBL" id="GEP05523.1"/>
    </source>
</evidence>
<dbReference type="AlphaFoldDB" id="A0A512J6G6"/>
<gene>
    <name evidence="3" type="ORF">GCM10007888_39660</name>
    <name evidence="2" type="ORF">MOX02_35610</name>
</gene>
<evidence type="ECO:0000313" key="3">
    <source>
        <dbReference type="EMBL" id="GLS65584.1"/>
    </source>
</evidence>
<organism evidence="2 4">
    <name type="scientific">Methylobacterium oxalidis</name>
    <dbReference type="NCBI Taxonomy" id="944322"/>
    <lineage>
        <taxon>Bacteria</taxon>
        <taxon>Pseudomonadati</taxon>
        <taxon>Pseudomonadota</taxon>
        <taxon>Alphaproteobacteria</taxon>
        <taxon>Hyphomicrobiales</taxon>
        <taxon>Methylobacteriaceae</taxon>
        <taxon>Methylobacterium</taxon>
    </lineage>
</organism>
<accession>A0A512J6G6</accession>
<dbReference type="Proteomes" id="UP000321960">
    <property type="component" value="Unassembled WGS sequence"/>
</dbReference>
<protein>
    <submittedName>
        <fullName evidence="2">Uncharacterized protein</fullName>
    </submittedName>
</protein>
<proteinExistence type="predicted"/>
<reference evidence="3" key="1">
    <citation type="journal article" date="2014" name="Int. J. Syst. Evol. Microbiol.">
        <title>Complete genome of a new Firmicutes species belonging to the dominant human colonic microbiota ('Ruminococcus bicirculans') reveals two chromosomes and a selective capacity to utilize plant glucans.</title>
        <authorList>
            <consortium name="NISC Comparative Sequencing Program"/>
            <person name="Wegmann U."/>
            <person name="Louis P."/>
            <person name="Goesmann A."/>
            <person name="Henrissat B."/>
            <person name="Duncan S.H."/>
            <person name="Flint H.J."/>
        </authorList>
    </citation>
    <scope>NUCLEOTIDE SEQUENCE</scope>
    <source>
        <strain evidence="3">NBRC 107715</strain>
    </source>
</reference>
<evidence type="ECO:0000313" key="4">
    <source>
        <dbReference type="Proteomes" id="UP000321960"/>
    </source>
</evidence>
<reference evidence="5" key="2">
    <citation type="journal article" date="2019" name="Int. J. Syst. Evol. Microbiol.">
        <title>The Global Catalogue of Microorganisms (GCM) 10K type strain sequencing project: providing services to taxonomists for standard genome sequencing and annotation.</title>
        <authorList>
            <consortium name="The Broad Institute Genomics Platform"/>
            <consortium name="The Broad Institute Genome Sequencing Center for Infectious Disease"/>
            <person name="Wu L."/>
            <person name="Ma J."/>
        </authorList>
    </citation>
    <scope>NUCLEOTIDE SEQUENCE [LARGE SCALE GENOMIC DNA]</scope>
    <source>
        <strain evidence="5">NBRC 107715</strain>
    </source>
</reference>
<evidence type="ECO:0000256" key="1">
    <source>
        <dbReference type="SAM" id="Phobius"/>
    </source>
</evidence>
<reference evidence="2 4" key="3">
    <citation type="submission" date="2019-07" db="EMBL/GenBank/DDBJ databases">
        <title>Whole genome shotgun sequence of Methylobacterium oxalidis NBRC 107715.</title>
        <authorList>
            <person name="Hosoyama A."/>
            <person name="Uohara A."/>
            <person name="Ohji S."/>
            <person name="Ichikawa N."/>
        </authorList>
    </citation>
    <scope>NUCLEOTIDE SEQUENCE [LARGE SCALE GENOMIC DNA]</scope>
    <source>
        <strain evidence="2 4">NBRC 107715</strain>
    </source>
</reference>
<feature type="transmembrane region" description="Helical" evidence="1">
    <location>
        <begin position="38"/>
        <end position="56"/>
    </location>
</feature>
<evidence type="ECO:0000313" key="5">
    <source>
        <dbReference type="Proteomes" id="UP001156856"/>
    </source>
</evidence>
<dbReference type="EMBL" id="BJZU01000072">
    <property type="protein sequence ID" value="GEP05523.1"/>
    <property type="molecule type" value="Genomic_DNA"/>
</dbReference>
<keyword evidence="5" id="KW-1185">Reference proteome</keyword>
<reference evidence="3" key="4">
    <citation type="submission" date="2023-01" db="EMBL/GenBank/DDBJ databases">
        <title>Draft genome sequence of Methylobacterium oxalidis strain NBRC 107715.</title>
        <authorList>
            <person name="Sun Q."/>
            <person name="Mori K."/>
        </authorList>
    </citation>
    <scope>NUCLEOTIDE SEQUENCE</scope>
    <source>
        <strain evidence="3">NBRC 107715</strain>
    </source>
</reference>
<comment type="caution">
    <text evidence="2">The sequence shown here is derived from an EMBL/GenBank/DDBJ whole genome shotgun (WGS) entry which is preliminary data.</text>
</comment>
<dbReference type="EMBL" id="BSPK01000075">
    <property type="protein sequence ID" value="GLS65584.1"/>
    <property type="molecule type" value="Genomic_DNA"/>
</dbReference>
<keyword evidence="1" id="KW-0472">Membrane</keyword>
<keyword evidence="1" id="KW-0812">Transmembrane</keyword>
<dbReference type="Proteomes" id="UP001156856">
    <property type="component" value="Unassembled WGS sequence"/>
</dbReference>